<protein>
    <recommendedName>
        <fullName evidence="1">tRNA(Ile)-lysidine synthetase</fullName>
        <ecNumber evidence="1">6.3.4.19</ecNumber>
    </recommendedName>
</protein>
<proteinExistence type="inferred from homology"/>
<evidence type="ECO:0000256" key="6">
    <source>
        <dbReference type="ARBA" id="ARBA00048539"/>
    </source>
</evidence>
<keyword evidence="3" id="KW-0819">tRNA processing</keyword>
<keyword evidence="4" id="KW-0547">Nucleotide-binding</keyword>
<dbReference type="PANTHER" id="PTHR43033:SF5">
    <property type="entry name" value="TRNA(ILE)-LYSIDINE SYNTHETASE"/>
    <property type="match status" value="1"/>
</dbReference>
<name>A0A1Y1I199_KLENI</name>
<dbReference type="OrthoDB" id="849576at2759"/>
<dbReference type="STRING" id="105231.A0A1Y1I199"/>
<dbReference type="InterPro" id="IPR014729">
    <property type="entry name" value="Rossmann-like_a/b/a_fold"/>
</dbReference>
<dbReference type="InterPro" id="IPR012094">
    <property type="entry name" value="tRNA_Ile_lys_synt"/>
</dbReference>
<evidence type="ECO:0000256" key="2">
    <source>
        <dbReference type="ARBA" id="ARBA00022598"/>
    </source>
</evidence>
<dbReference type="EMBL" id="DF237089">
    <property type="protein sequence ID" value="GAQ83219.1"/>
    <property type="molecule type" value="Genomic_DNA"/>
</dbReference>
<dbReference type="Gene3D" id="3.40.50.620">
    <property type="entry name" value="HUPs"/>
    <property type="match status" value="1"/>
</dbReference>
<dbReference type="OMA" id="QCEIACC"/>
<dbReference type="Pfam" id="PF01171">
    <property type="entry name" value="ATP_bind_3"/>
    <property type="match status" value="1"/>
</dbReference>
<dbReference type="SUPFAM" id="SSF52402">
    <property type="entry name" value="Adenine nucleotide alpha hydrolases-like"/>
    <property type="match status" value="1"/>
</dbReference>
<dbReference type="InterPro" id="IPR011063">
    <property type="entry name" value="TilS/TtcA_N"/>
</dbReference>
<dbReference type="GO" id="GO:0005524">
    <property type="term" value="F:ATP binding"/>
    <property type="evidence" value="ECO:0007669"/>
    <property type="project" value="UniProtKB-KW"/>
</dbReference>
<dbReference type="CDD" id="cd01992">
    <property type="entry name" value="TilS_N"/>
    <property type="match status" value="1"/>
</dbReference>
<evidence type="ECO:0000256" key="1">
    <source>
        <dbReference type="ARBA" id="ARBA00013267"/>
    </source>
</evidence>
<organism evidence="8 9">
    <name type="scientific">Klebsormidium nitens</name>
    <name type="common">Green alga</name>
    <name type="synonym">Ulothrix nitens</name>
    <dbReference type="NCBI Taxonomy" id="105231"/>
    <lineage>
        <taxon>Eukaryota</taxon>
        <taxon>Viridiplantae</taxon>
        <taxon>Streptophyta</taxon>
        <taxon>Klebsormidiophyceae</taxon>
        <taxon>Klebsormidiales</taxon>
        <taxon>Klebsormidiaceae</taxon>
        <taxon>Klebsormidium</taxon>
    </lineage>
</organism>
<evidence type="ECO:0000259" key="7">
    <source>
        <dbReference type="Pfam" id="PF01171"/>
    </source>
</evidence>
<reference evidence="8 9" key="1">
    <citation type="journal article" date="2014" name="Nat. Commun.">
        <title>Klebsormidium flaccidum genome reveals primary factors for plant terrestrial adaptation.</title>
        <authorList>
            <person name="Hori K."/>
            <person name="Maruyama F."/>
            <person name="Fujisawa T."/>
            <person name="Togashi T."/>
            <person name="Yamamoto N."/>
            <person name="Seo M."/>
            <person name="Sato S."/>
            <person name="Yamada T."/>
            <person name="Mori H."/>
            <person name="Tajima N."/>
            <person name="Moriyama T."/>
            <person name="Ikeuchi M."/>
            <person name="Watanabe M."/>
            <person name="Wada H."/>
            <person name="Kobayashi K."/>
            <person name="Saito M."/>
            <person name="Masuda T."/>
            <person name="Sasaki-Sekimoto Y."/>
            <person name="Mashiguchi K."/>
            <person name="Awai K."/>
            <person name="Shimojima M."/>
            <person name="Masuda S."/>
            <person name="Iwai M."/>
            <person name="Nobusawa T."/>
            <person name="Narise T."/>
            <person name="Kondo S."/>
            <person name="Saito H."/>
            <person name="Sato R."/>
            <person name="Murakawa M."/>
            <person name="Ihara Y."/>
            <person name="Oshima-Yamada Y."/>
            <person name="Ohtaka K."/>
            <person name="Satoh M."/>
            <person name="Sonobe K."/>
            <person name="Ishii M."/>
            <person name="Ohtani R."/>
            <person name="Kanamori-Sato M."/>
            <person name="Honoki R."/>
            <person name="Miyazaki D."/>
            <person name="Mochizuki H."/>
            <person name="Umetsu J."/>
            <person name="Higashi K."/>
            <person name="Shibata D."/>
            <person name="Kamiya Y."/>
            <person name="Sato N."/>
            <person name="Nakamura Y."/>
            <person name="Tabata S."/>
            <person name="Ida S."/>
            <person name="Kurokawa K."/>
            <person name="Ohta H."/>
        </authorList>
    </citation>
    <scope>NUCLEOTIDE SEQUENCE [LARGE SCALE GENOMIC DNA]</scope>
    <source>
        <strain evidence="8 9">NIES-2285</strain>
    </source>
</reference>
<dbReference type="AlphaFoldDB" id="A0A1Y1I199"/>
<dbReference type="EC" id="6.3.4.19" evidence="1"/>
<dbReference type="HAMAP" id="MF_01161">
    <property type="entry name" value="tRNA_Ile_lys_synt"/>
    <property type="match status" value="1"/>
</dbReference>
<sequence length="353" mass="37167">MPRCVTGTALASGRSEALTPQWLEQQLRAAGAEKGAALAMAISGGSDSMALAVLAARLPGPPVTALVVDHALRPESAAEARQVAAWLDVLGLQQQVLTLEWPHGLPTAAKVQEAAREARYDALAGVCHARGLTALLTAHHWDDQAELLLMRLSRASGLAGLAGMAPSSQRVLAGRPLRLVRPLLGATKAQLRQVCCAAGQAWVEDPSNAMPVYLRNRVRAVLQDPHSGVSSSDVGAALALCGHLKARLEEQTQAVLEHATRTKREGRHVVDLASLAAAPPVVQAAVVQSIVHAVGPPRGGRPAKSRAVEALLTYLAKGPRRAASFSVGRTEVQAYPEKGAAGRIVFTRRRSDE</sequence>
<accession>A0A1Y1I199</accession>
<dbReference type="GO" id="GO:0008033">
    <property type="term" value="P:tRNA processing"/>
    <property type="evidence" value="ECO:0007669"/>
    <property type="project" value="UniProtKB-KW"/>
</dbReference>
<comment type="catalytic activity">
    <reaction evidence="6">
        <text>cytidine(34) in tRNA(Ile2) + L-lysine + ATP = lysidine(34) in tRNA(Ile2) + AMP + diphosphate + H(+)</text>
        <dbReference type="Rhea" id="RHEA:43744"/>
        <dbReference type="Rhea" id="RHEA-COMP:10625"/>
        <dbReference type="Rhea" id="RHEA-COMP:10670"/>
        <dbReference type="ChEBI" id="CHEBI:15378"/>
        <dbReference type="ChEBI" id="CHEBI:30616"/>
        <dbReference type="ChEBI" id="CHEBI:32551"/>
        <dbReference type="ChEBI" id="CHEBI:33019"/>
        <dbReference type="ChEBI" id="CHEBI:82748"/>
        <dbReference type="ChEBI" id="CHEBI:83665"/>
        <dbReference type="ChEBI" id="CHEBI:456215"/>
        <dbReference type="EC" id="6.3.4.19"/>
    </reaction>
</comment>
<evidence type="ECO:0000256" key="5">
    <source>
        <dbReference type="ARBA" id="ARBA00022840"/>
    </source>
</evidence>
<keyword evidence="9" id="KW-1185">Reference proteome</keyword>
<dbReference type="NCBIfam" id="TIGR02432">
    <property type="entry name" value="lysidine_TilS_N"/>
    <property type="match status" value="1"/>
</dbReference>
<evidence type="ECO:0000256" key="3">
    <source>
        <dbReference type="ARBA" id="ARBA00022694"/>
    </source>
</evidence>
<keyword evidence="2" id="KW-0436">Ligase</keyword>
<gene>
    <name evidence="8" type="ORF">KFL_001400030</name>
</gene>
<evidence type="ECO:0000313" key="9">
    <source>
        <dbReference type="Proteomes" id="UP000054558"/>
    </source>
</evidence>
<dbReference type="GO" id="GO:0032267">
    <property type="term" value="F:tRNA(Ile)-lysidine synthase activity"/>
    <property type="evidence" value="ECO:0007669"/>
    <property type="project" value="UniProtKB-EC"/>
</dbReference>
<dbReference type="InterPro" id="IPR012795">
    <property type="entry name" value="tRNA_Ile_lys_synt_N"/>
</dbReference>
<keyword evidence="5" id="KW-0067">ATP-binding</keyword>
<feature type="domain" description="tRNA(Ile)-lysidine/2-thiocytidine synthase N-terminal" evidence="7">
    <location>
        <begin position="39"/>
        <end position="220"/>
    </location>
</feature>
<evidence type="ECO:0000256" key="4">
    <source>
        <dbReference type="ARBA" id="ARBA00022741"/>
    </source>
</evidence>
<dbReference type="Proteomes" id="UP000054558">
    <property type="component" value="Unassembled WGS sequence"/>
</dbReference>
<dbReference type="PANTHER" id="PTHR43033">
    <property type="entry name" value="TRNA(ILE)-LYSIDINE SYNTHASE-RELATED"/>
    <property type="match status" value="1"/>
</dbReference>
<evidence type="ECO:0000313" key="8">
    <source>
        <dbReference type="EMBL" id="GAQ83219.1"/>
    </source>
</evidence>